<evidence type="ECO:0000256" key="2">
    <source>
        <dbReference type="ARBA" id="ARBA00022452"/>
    </source>
</evidence>
<dbReference type="Gene3D" id="2.40.160.50">
    <property type="entry name" value="membrane protein fhac: a member of the omp85/tpsb transporter family"/>
    <property type="match status" value="1"/>
</dbReference>
<dbReference type="Pfam" id="PF01103">
    <property type="entry name" value="Omp85"/>
    <property type="match status" value="1"/>
</dbReference>
<feature type="domain" description="Bacterial surface antigen (D15)" evidence="5">
    <location>
        <begin position="115"/>
        <end position="423"/>
    </location>
</feature>
<gene>
    <name evidence="7" type="ORF">METZ01_LOCUS48387</name>
</gene>
<dbReference type="GO" id="GO:0019867">
    <property type="term" value="C:outer membrane"/>
    <property type="evidence" value="ECO:0007669"/>
    <property type="project" value="InterPro"/>
</dbReference>
<evidence type="ECO:0000256" key="1">
    <source>
        <dbReference type="ARBA" id="ARBA00004370"/>
    </source>
</evidence>
<feature type="domain" description="POTRA" evidence="6">
    <location>
        <begin position="16"/>
        <end position="87"/>
    </location>
</feature>
<evidence type="ECO:0008006" key="8">
    <source>
        <dbReference type="Google" id="ProtNLM"/>
    </source>
</evidence>
<evidence type="ECO:0000313" key="7">
    <source>
        <dbReference type="EMBL" id="SUZ95533.1"/>
    </source>
</evidence>
<dbReference type="EMBL" id="UINC01002333">
    <property type="protein sequence ID" value="SUZ95533.1"/>
    <property type="molecule type" value="Genomic_DNA"/>
</dbReference>
<keyword evidence="2" id="KW-1134">Transmembrane beta strand</keyword>
<proteinExistence type="predicted"/>
<sequence>MLSNIFGQETDSYKNPVISAIDIQGLQNTKRYIIEREIQHPLNIPIDSSLVEQDRNRLENLGIFSKVTWNELPLEDGTSILNFRVIESISLLPIFSPVYNEEMGWFLILGTRLNNFRGRNEKFLLRGRIGNVSAYDVIFKNPWFFGDHVSIAFNFSKQIFEHYFLPYRQATREFKINIGRYFGYEKQLIAGIELKKKEYFGQDTTSFYYLSPDLIAVYDTRDIYNDPSKGMYIFYYGKYFRHLNQIEPESTIAWTQSYSAYYSPIKGKRKTTLGFNLNISSITGFRNEYWLGSLGGVNSVRGWRIPSREIYSDQSQSYRFGYLRAISSLEIRQTIIPKYAFQSPSYFGPIRSELGLQTTLFIDLGIAVNTWEDLSDSAPMIGTGIGIRIPVAISGNVRLDYGWSFYNGEYIERALLFGIGQKF</sequence>
<keyword evidence="3" id="KW-0812">Transmembrane</keyword>
<dbReference type="PANTHER" id="PTHR12815:SF18">
    <property type="entry name" value="SORTING AND ASSEMBLY MACHINERY COMPONENT 50 HOMOLOG"/>
    <property type="match status" value="1"/>
</dbReference>
<evidence type="ECO:0000256" key="3">
    <source>
        <dbReference type="ARBA" id="ARBA00022692"/>
    </source>
</evidence>
<dbReference type="Gene3D" id="3.10.20.310">
    <property type="entry name" value="membrane protein fhac"/>
    <property type="match status" value="1"/>
</dbReference>
<dbReference type="InterPro" id="IPR000184">
    <property type="entry name" value="Bac_surfAg_D15"/>
</dbReference>
<name>A0A381S307_9ZZZZ</name>
<keyword evidence="4" id="KW-0472">Membrane</keyword>
<dbReference type="InterPro" id="IPR010827">
    <property type="entry name" value="BamA/TamA_POTRA"/>
</dbReference>
<evidence type="ECO:0000259" key="6">
    <source>
        <dbReference type="Pfam" id="PF07244"/>
    </source>
</evidence>
<reference evidence="7" key="1">
    <citation type="submission" date="2018-05" db="EMBL/GenBank/DDBJ databases">
        <authorList>
            <person name="Lanie J.A."/>
            <person name="Ng W.-L."/>
            <person name="Kazmierczak K.M."/>
            <person name="Andrzejewski T.M."/>
            <person name="Davidsen T.M."/>
            <person name="Wayne K.J."/>
            <person name="Tettelin H."/>
            <person name="Glass J.I."/>
            <person name="Rusch D."/>
            <person name="Podicherti R."/>
            <person name="Tsui H.-C.T."/>
            <person name="Winkler M.E."/>
        </authorList>
    </citation>
    <scope>NUCLEOTIDE SEQUENCE</scope>
</reference>
<accession>A0A381S307</accession>
<dbReference type="Pfam" id="PF07244">
    <property type="entry name" value="POTRA"/>
    <property type="match status" value="1"/>
</dbReference>
<comment type="subcellular location">
    <subcellularLocation>
        <location evidence="1">Membrane</location>
    </subcellularLocation>
</comment>
<dbReference type="PANTHER" id="PTHR12815">
    <property type="entry name" value="SORTING AND ASSEMBLY MACHINERY SAMM50 PROTEIN FAMILY MEMBER"/>
    <property type="match status" value="1"/>
</dbReference>
<dbReference type="AlphaFoldDB" id="A0A381S307"/>
<dbReference type="InterPro" id="IPR039910">
    <property type="entry name" value="D15-like"/>
</dbReference>
<evidence type="ECO:0000256" key="4">
    <source>
        <dbReference type="ARBA" id="ARBA00023136"/>
    </source>
</evidence>
<evidence type="ECO:0000259" key="5">
    <source>
        <dbReference type="Pfam" id="PF01103"/>
    </source>
</evidence>
<protein>
    <recommendedName>
        <fullName evidence="8">POTRA domain-containing protein</fullName>
    </recommendedName>
</protein>
<organism evidence="7">
    <name type="scientific">marine metagenome</name>
    <dbReference type="NCBI Taxonomy" id="408172"/>
    <lineage>
        <taxon>unclassified sequences</taxon>
        <taxon>metagenomes</taxon>
        <taxon>ecological metagenomes</taxon>
    </lineage>
</organism>